<feature type="domain" description="SSD" evidence="7">
    <location>
        <begin position="611"/>
        <end position="736"/>
    </location>
</feature>
<reference evidence="8 9" key="1">
    <citation type="journal article" date="2014" name="Int. J. Syst. Evol. Microbiol.">
        <title>Phaeodactylibacter xiamenensis gen. nov., sp. nov., a member of the family Saprospiraceae isolated from the marine alga Phaeodactylum tricornutum.</title>
        <authorList>
            <person name="Chen Z.Jr."/>
            <person name="Lei X."/>
            <person name="Lai Q."/>
            <person name="Li Y."/>
            <person name="Zhang B."/>
            <person name="Zhang J."/>
            <person name="Zhang H."/>
            <person name="Yang L."/>
            <person name="Zheng W."/>
            <person name="Tian Y."/>
            <person name="Yu Z."/>
            <person name="Xu H.Jr."/>
            <person name="Zheng T."/>
        </authorList>
    </citation>
    <scope>NUCLEOTIDE SEQUENCE [LARGE SCALE GENOMIC DNA]</scope>
    <source>
        <strain evidence="8 9">KD52</strain>
    </source>
</reference>
<dbReference type="InterPro" id="IPR004869">
    <property type="entry name" value="MMPL_dom"/>
</dbReference>
<feature type="domain" description="SSD" evidence="7">
    <location>
        <begin position="237"/>
        <end position="356"/>
    </location>
</feature>
<feature type="transmembrane region" description="Helical" evidence="6">
    <location>
        <begin position="387"/>
        <end position="404"/>
    </location>
</feature>
<dbReference type="InterPro" id="IPR000731">
    <property type="entry name" value="SSD"/>
</dbReference>
<evidence type="ECO:0000256" key="1">
    <source>
        <dbReference type="ARBA" id="ARBA00004651"/>
    </source>
</evidence>
<keyword evidence="9" id="KW-1185">Reference proteome</keyword>
<keyword evidence="4 6" id="KW-1133">Transmembrane helix</keyword>
<comment type="caution">
    <text evidence="8">The sequence shown here is derived from an EMBL/GenBank/DDBJ whole genome shotgun (WGS) entry which is preliminary data.</text>
</comment>
<evidence type="ECO:0000313" key="8">
    <source>
        <dbReference type="EMBL" id="KGE85897.1"/>
    </source>
</evidence>
<dbReference type="Proteomes" id="UP000029736">
    <property type="component" value="Unassembled WGS sequence"/>
</dbReference>
<organism evidence="8 9">
    <name type="scientific">Phaeodactylibacter xiamenensis</name>
    <dbReference type="NCBI Taxonomy" id="1524460"/>
    <lineage>
        <taxon>Bacteria</taxon>
        <taxon>Pseudomonadati</taxon>
        <taxon>Bacteroidota</taxon>
        <taxon>Saprospiria</taxon>
        <taxon>Saprospirales</taxon>
        <taxon>Haliscomenobacteraceae</taxon>
        <taxon>Phaeodactylibacter</taxon>
    </lineage>
</organism>
<feature type="transmembrane region" description="Helical" evidence="6">
    <location>
        <begin position="262"/>
        <end position="282"/>
    </location>
</feature>
<evidence type="ECO:0000259" key="7">
    <source>
        <dbReference type="PROSITE" id="PS50156"/>
    </source>
</evidence>
<name>A0A098S3Z5_9BACT</name>
<feature type="transmembrane region" description="Helical" evidence="6">
    <location>
        <begin position="640"/>
        <end position="664"/>
    </location>
</feature>
<dbReference type="PANTHER" id="PTHR33406:SF13">
    <property type="entry name" value="MEMBRANE PROTEIN YDFJ"/>
    <property type="match status" value="1"/>
</dbReference>
<feature type="transmembrane region" description="Helical" evidence="6">
    <location>
        <begin position="208"/>
        <end position="224"/>
    </location>
</feature>
<dbReference type="PRINTS" id="PR00702">
    <property type="entry name" value="ACRIFLAVINRP"/>
</dbReference>
<gene>
    <name evidence="8" type="ORF">IX84_25145</name>
</gene>
<evidence type="ECO:0000313" key="9">
    <source>
        <dbReference type="Proteomes" id="UP000029736"/>
    </source>
</evidence>
<dbReference type="STRING" id="1524460.IX84_25145"/>
<evidence type="ECO:0000256" key="4">
    <source>
        <dbReference type="ARBA" id="ARBA00022989"/>
    </source>
</evidence>
<keyword evidence="5 6" id="KW-0472">Membrane</keyword>
<dbReference type="PANTHER" id="PTHR33406">
    <property type="entry name" value="MEMBRANE PROTEIN MJ1562-RELATED"/>
    <property type="match status" value="1"/>
</dbReference>
<dbReference type="AlphaFoldDB" id="A0A098S3Z5"/>
<evidence type="ECO:0000256" key="5">
    <source>
        <dbReference type="ARBA" id="ARBA00023136"/>
    </source>
</evidence>
<sequence length="747" mass="81074">MSYTRPKTTLLALFAITLLMAGGLNQLETRNSFDGELPADDPINQGIEAAKATFGERSIVLIGLETGSVYSPEAAQKIIDISNELAKVPHVLSDEIVSLATLSNVSHRDWGLETGGFLDELPADEAAWQQLKADVAGNAMVLDRLVSADESLTVIAAALEEGFEGGTVYDAVSELADHYAGPERIHITGAPILVEDVQRGISGDSRRFIPIAIVLIFIGFYISFRRLPGVLLPVGMVIMSILWTMGFMGYAGLPVTVVSNALPVIMVAVASSYAIHFMNAYYRLADQHSTGPALAEATLQKIGLPILITGLTSALGSASLLIFKITSLREFGIIGSVGFLLATVICLTFLPAVCALLKPPAGKAYQSAGLQRFLRSLTQMAQGHRRAITVAYLLLIAGAVYFIGQVKIGDDYLKFFPKSHQGRVAAETFNDKLSGVRTMDIVVDATAYGGIKDEAFFRNLNGFQDYLMDYEEVGHTYSYRDVVHHLSTNLNGETDALPGSSEIAQYLMLHEMSATPGEVFALRSEDDNQARIQVFLKSSDPEVHQALYEDIQRDAARFFPEGNTPLTFGGDVMHRIALGTYIVEGKVQNIILALLIVFLSCLIIFRSLPKSLMALLPITVSLLMVFGLMGVIGIRLGISTALLTAMIVGIGVDFAVHYLVGYFRDREEMPADEAITHNSLHTGQAIAYDAASNIAGFSVLSFSGFLPVQHFGWLLALSMLLIFLNTMVLYPALLTQKERQLATPEFA</sequence>
<feature type="transmembrane region" description="Helical" evidence="6">
    <location>
        <begin position="587"/>
        <end position="605"/>
    </location>
</feature>
<dbReference type="InterPro" id="IPR001036">
    <property type="entry name" value="Acrflvin-R"/>
</dbReference>
<dbReference type="Pfam" id="PF03176">
    <property type="entry name" value="MMPL"/>
    <property type="match status" value="2"/>
</dbReference>
<dbReference type="Gene3D" id="1.20.1640.10">
    <property type="entry name" value="Multidrug efflux transporter AcrB transmembrane domain"/>
    <property type="match status" value="2"/>
</dbReference>
<protein>
    <recommendedName>
        <fullName evidence="7">SSD domain-containing protein</fullName>
    </recommendedName>
</protein>
<evidence type="ECO:0000256" key="2">
    <source>
        <dbReference type="ARBA" id="ARBA00022475"/>
    </source>
</evidence>
<feature type="transmembrane region" description="Helical" evidence="6">
    <location>
        <begin position="231"/>
        <end position="250"/>
    </location>
</feature>
<feature type="transmembrane region" description="Helical" evidence="6">
    <location>
        <begin position="331"/>
        <end position="357"/>
    </location>
</feature>
<dbReference type="SUPFAM" id="SSF82866">
    <property type="entry name" value="Multidrug efflux transporter AcrB transmembrane domain"/>
    <property type="match status" value="2"/>
</dbReference>
<evidence type="ECO:0000256" key="3">
    <source>
        <dbReference type="ARBA" id="ARBA00022692"/>
    </source>
</evidence>
<dbReference type="InterPro" id="IPR050545">
    <property type="entry name" value="Mycobact_MmpL"/>
</dbReference>
<feature type="transmembrane region" description="Helical" evidence="6">
    <location>
        <begin position="711"/>
        <end position="733"/>
    </location>
</feature>
<dbReference type="EMBL" id="JPOS01000083">
    <property type="protein sequence ID" value="KGE85897.1"/>
    <property type="molecule type" value="Genomic_DNA"/>
</dbReference>
<accession>A0A098S3Z5</accession>
<dbReference type="GO" id="GO:0005886">
    <property type="term" value="C:plasma membrane"/>
    <property type="evidence" value="ECO:0007669"/>
    <property type="project" value="UniProtKB-SubCell"/>
</dbReference>
<evidence type="ECO:0000256" key="6">
    <source>
        <dbReference type="SAM" id="Phobius"/>
    </source>
</evidence>
<dbReference type="GO" id="GO:0022857">
    <property type="term" value="F:transmembrane transporter activity"/>
    <property type="evidence" value="ECO:0007669"/>
    <property type="project" value="InterPro"/>
</dbReference>
<comment type="subcellular location">
    <subcellularLocation>
        <location evidence="1">Cell membrane</location>
        <topology evidence="1">Multi-pass membrane protein</topology>
    </subcellularLocation>
</comment>
<dbReference type="PROSITE" id="PS50156">
    <property type="entry name" value="SSD"/>
    <property type="match status" value="2"/>
</dbReference>
<proteinExistence type="predicted"/>
<feature type="transmembrane region" description="Helical" evidence="6">
    <location>
        <begin position="302"/>
        <end position="325"/>
    </location>
</feature>
<keyword evidence="3 6" id="KW-0812">Transmembrane</keyword>
<keyword evidence="2" id="KW-1003">Cell membrane</keyword>
<feature type="transmembrane region" description="Helical" evidence="6">
    <location>
        <begin position="612"/>
        <end position="634"/>
    </location>
</feature>